<dbReference type="PANTHER" id="PTHR40788:SF2">
    <property type="entry name" value="CLR5 DOMAIN-CONTAINING PROTEIN"/>
    <property type="match status" value="1"/>
</dbReference>
<proteinExistence type="predicted"/>
<dbReference type="EMBL" id="LJBN01000002">
    <property type="protein sequence ID" value="OOQ91405.1"/>
    <property type="molecule type" value="Genomic_DNA"/>
</dbReference>
<organism evidence="1 2">
    <name type="scientific">Penicillium brasilianum</name>
    <dbReference type="NCBI Taxonomy" id="104259"/>
    <lineage>
        <taxon>Eukaryota</taxon>
        <taxon>Fungi</taxon>
        <taxon>Dikarya</taxon>
        <taxon>Ascomycota</taxon>
        <taxon>Pezizomycotina</taxon>
        <taxon>Eurotiomycetes</taxon>
        <taxon>Eurotiomycetidae</taxon>
        <taxon>Eurotiales</taxon>
        <taxon>Aspergillaceae</taxon>
        <taxon>Penicillium</taxon>
    </lineage>
</organism>
<reference evidence="2" key="1">
    <citation type="submission" date="2015-09" db="EMBL/GenBank/DDBJ databases">
        <authorList>
            <person name="Fill T.P."/>
            <person name="Baretta J.F."/>
            <person name="de Almeida L.G."/>
            <person name="Rocha M."/>
            <person name="de Souza D.H."/>
            <person name="Malavazi I."/>
            <person name="Cerdeira L.T."/>
            <person name="Hong H."/>
            <person name="Samborskyy M."/>
            <person name="de Vasconcelos A.T."/>
            <person name="Leadlay P."/>
            <person name="Rodrigues-Filho E."/>
        </authorList>
    </citation>
    <scope>NUCLEOTIDE SEQUENCE [LARGE SCALE GENOMIC DNA]</scope>
    <source>
        <strain evidence="2">LaBioMMi 136</strain>
    </source>
</reference>
<dbReference type="AlphaFoldDB" id="A0A1S9S0Z6"/>
<accession>A0A1S9S0Z6</accession>
<name>A0A1S9S0Z6_PENBI</name>
<gene>
    <name evidence="1" type="ORF">PEBR_00541</name>
</gene>
<dbReference type="PANTHER" id="PTHR40788">
    <property type="entry name" value="CLR5 DOMAIN-CONTAINING PROTEIN-RELATED"/>
    <property type="match status" value="1"/>
</dbReference>
<sequence>MLPEPPLKPESEITGFESLGIMAAEAPYRVPAELDLRLIESLLAARASAAEDHLWALRENPDYLLKAILDAQDHRQEMLKDTRGMSHPVFTHDQRDILWARVIGSVVLQAYLYLEVFTELSSQAKKLASMQRKYARDISPSKDLPDEYLEALLRFRFYVNHAAKGPLGALKFKTAASPPLRKFFVREPLLDYQSPKIRVIFNSGAKMDVVEEQLIWLLRTLWEDGHELFLATMPLVVDEIERLIESEPNARELLSSQITAVVGDISILSQCLNQLALYHPWARTFEDEAAERDETLQKEYAERTHTWNKIIAAIPEKNIVSTAVTLGQPTGGKFHYPVDKRRTRENVEALREAEGNLDAF</sequence>
<dbReference type="Proteomes" id="UP000190744">
    <property type="component" value="Unassembled WGS sequence"/>
</dbReference>
<protein>
    <submittedName>
        <fullName evidence="1">Uncharacterized protein</fullName>
    </submittedName>
</protein>
<comment type="caution">
    <text evidence="1">The sequence shown here is derived from an EMBL/GenBank/DDBJ whole genome shotgun (WGS) entry which is preliminary data.</text>
</comment>
<evidence type="ECO:0000313" key="1">
    <source>
        <dbReference type="EMBL" id="OOQ91405.1"/>
    </source>
</evidence>
<evidence type="ECO:0000313" key="2">
    <source>
        <dbReference type="Proteomes" id="UP000190744"/>
    </source>
</evidence>